<sequence>MVMPQLVHPSSSLTAAITENVGTVCRAVLYTGKVCPETDKVGPPACPLPAAIISLLSPPSPPGSVQYSHPHGVPCHGTVAAAPWSPPQNRHPQSPLVIWLHCPSPPQPHFYGPTDFQTTKLQTLCVLISLGVPCAQPPWSGV</sequence>
<organism evidence="1 2">
    <name type="scientific">Rangifer tarandus platyrhynchus</name>
    <name type="common">Svalbard reindeer</name>
    <dbReference type="NCBI Taxonomy" id="3082113"/>
    <lineage>
        <taxon>Eukaryota</taxon>
        <taxon>Metazoa</taxon>
        <taxon>Chordata</taxon>
        <taxon>Craniata</taxon>
        <taxon>Vertebrata</taxon>
        <taxon>Euteleostomi</taxon>
        <taxon>Mammalia</taxon>
        <taxon>Eutheria</taxon>
        <taxon>Laurasiatheria</taxon>
        <taxon>Artiodactyla</taxon>
        <taxon>Ruminantia</taxon>
        <taxon>Pecora</taxon>
        <taxon>Cervidae</taxon>
        <taxon>Odocoileinae</taxon>
        <taxon>Rangifer</taxon>
    </lineage>
</organism>
<dbReference type="EMBL" id="OX596087">
    <property type="protein sequence ID" value="CAN0435240.1"/>
    <property type="molecule type" value="Genomic_DNA"/>
</dbReference>
<evidence type="ECO:0000313" key="1">
    <source>
        <dbReference type="EMBL" id="CAN0435240.1"/>
    </source>
</evidence>
<dbReference type="Proteomes" id="UP001162501">
    <property type="component" value="Chromosome 3"/>
</dbReference>
<accession>A0AC59ZIP2</accession>
<reference evidence="1" key="1">
    <citation type="submission" date="2023-05" db="EMBL/GenBank/DDBJ databases">
        <authorList>
            <consortium name="ELIXIR-Norway"/>
        </authorList>
    </citation>
    <scope>NUCLEOTIDE SEQUENCE</scope>
</reference>
<name>A0AC59ZIP2_RANTA</name>
<reference evidence="1" key="2">
    <citation type="submission" date="2025-03" db="EMBL/GenBank/DDBJ databases">
        <authorList>
            <consortium name="ELIXIR-Norway"/>
            <consortium name="Elixir Norway"/>
        </authorList>
    </citation>
    <scope>NUCLEOTIDE SEQUENCE</scope>
</reference>
<protein>
    <submittedName>
        <fullName evidence="1">Uncharacterized protein</fullName>
    </submittedName>
</protein>
<evidence type="ECO:0000313" key="2">
    <source>
        <dbReference type="Proteomes" id="UP001162501"/>
    </source>
</evidence>
<gene>
    <name evidence="1" type="ORF">MRATA1EN22A_LOCUS18871</name>
</gene>
<proteinExistence type="predicted"/>